<accession>A0A8X6Y0B0</accession>
<dbReference type="PROSITE" id="PS00122">
    <property type="entry name" value="CARBOXYLESTERASE_B_1"/>
    <property type="match status" value="1"/>
</dbReference>
<evidence type="ECO:0000256" key="5">
    <source>
        <dbReference type="ARBA" id="ARBA00023157"/>
    </source>
</evidence>
<evidence type="ECO:0000256" key="9">
    <source>
        <dbReference type="SAM" id="MobiDB-lite"/>
    </source>
</evidence>
<sequence>MIALPSEVDELTDEEGFDDAETFDPSVRDVARSIEISVPYENHDDHREKDLSNKSKKRSCSESGSNTRKKVASFENFGADSEILHASAYANAQTFSQSTIYSNRIIHTPSGHVQGITTQVLSIPVQAYLGIPYAKPPLGDLRFRKPVPVDAWTETLNANRMPPACMQYTTYPFPWYDSDPDKSEDCLYLNIWAPVDATKGSKKAVIFWIYGGGPFGSNRRDGSALAGVGDVIFVSPNFRLGLFGFLTSATQDLPGNYGLWDLLEALKWVRGNIESFGGDPNQITLQGESSGSFIVSMFCTSPLTEGLFSKAILESGSTVILQTNPADENIKDSQRLAKAVGCATDENTIQSDTKTVVDCLRGKDGLYLAQVQYSFNPASDLYFMPQYGDELLPNPPSEGIRKGHFHQVPLLIGDNHNEGVNLVTYNQDVFGFFGEKNPLLNKTYAKYFLKNSFFGSSCSTDDVASYYLDAISDDDHFSIRQQLYTGNGEITLTCPTTYFGESYANRSNDVYFYLFNHRPGDSPWAPWMGATHYDEVQFVFGEPLLDSSRYTELEFDLSKKMIQYWTNFAKYGSPSLSFDWPKYSSEDRTVMILDTGLDGIYLGSNPSFENCNYLRSCFLL</sequence>
<comment type="catalytic activity">
    <reaction evidence="7">
        <text>acetylcholine + H2O = choline + acetate + H(+)</text>
        <dbReference type="Rhea" id="RHEA:17561"/>
        <dbReference type="ChEBI" id="CHEBI:15354"/>
        <dbReference type="ChEBI" id="CHEBI:15355"/>
        <dbReference type="ChEBI" id="CHEBI:15377"/>
        <dbReference type="ChEBI" id="CHEBI:15378"/>
        <dbReference type="ChEBI" id="CHEBI:30089"/>
        <dbReference type="EC" id="3.1.1.7"/>
    </reaction>
</comment>
<name>A0A8X6Y0B0_9ARAC</name>
<evidence type="ECO:0000313" key="12">
    <source>
        <dbReference type="Proteomes" id="UP000886998"/>
    </source>
</evidence>
<keyword evidence="5" id="KW-1015">Disulfide bond</keyword>
<dbReference type="InterPro" id="IPR019819">
    <property type="entry name" value="Carboxylesterase_B_CS"/>
</dbReference>
<gene>
    <name evidence="11" type="ORF">TNIN_182871</name>
</gene>
<evidence type="ECO:0000256" key="6">
    <source>
        <dbReference type="ARBA" id="ARBA00023180"/>
    </source>
</evidence>
<feature type="domain" description="Carboxylesterase type B" evidence="10">
    <location>
        <begin position="103"/>
        <end position="596"/>
    </location>
</feature>
<proteinExistence type="inferred from homology"/>
<dbReference type="PANTHER" id="PTHR43918">
    <property type="entry name" value="ACETYLCHOLINESTERASE"/>
    <property type="match status" value="1"/>
</dbReference>
<protein>
    <recommendedName>
        <fullName evidence="8">Carboxylic ester hydrolase</fullName>
        <ecNumber evidence="8">3.1.1.-</ecNumber>
    </recommendedName>
</protein>
<dbReference type="FunFam" id="3.40.50.1820:FF:000029">
    <property type="entry name" value="Acetylcholinesterase"/>
    <property type="match status" value="1"/>
</dbReference>
<evidence type="ECO:0000256" key="4">
    <source>
        <dbReference type="ARBA" id="ARBA00022867"/>
    </source>
</evidence>
<dbReference type="InterPro" id="IPR029058">
    <property type="entry name" value="AB_hydrolase_fold"/>
</dbReference>
<feature type="region of interest" description="Disordered" evidence="9">
    <location>
        <begin position="1"/>
        <end position="65"/>
    </location>
</feature>
<keyword evidence="6" id="KW-0325">Glycoprotein</keyword>
<dbReference type="PROSITE" id="PS00941">
    <property type="entry name" value="CARBOXYLESTERASE_B_2"/>
    <property type="match status" value="1"/>
</dbReference>
<reference evidence="11" key="1">
    <citation type="submission" date="2020-08" db="EMBL/GenBank/DDBJ databases">
        <title>Multicomponent nature underlies the extraordinary mechanical properties of spider dragline silk.</title>
        <authorList>
            <person name="Kono N."/>
            <person name="Nakamura H."/>
            <person name="Mori M."/>
            <person name="Yoshida Y."/>
            <person name="Ohtoshi R."/>
            <person name="Malay A.D."/>
            <person name="Moran D.A.P."/>
            <person name="Tomita M."/>
            <person name="Numata K."/>
            <person name="Arakawa K."/>
        </authorList>
    </citation>
    <scope>NUCLEOTIDE SEQUENCE</scope>
</reference>
<dbReference type="InterPro" id="IPR002018">
    <property type="entry name" value="CarbesteraseB"/>
</dbReference>
<keyword evidence="3 8" id="KW-0378">Hydrolase</keyword>
<keyword evidence="4" id="KW-0531">Neurotransmitter degradation</keyword>
<evidence type="ECO:0000256" key="3">
    <source>
        <dbReference type="ARBA" id="ARBA00022801"/>
    </source>
</evidence>
<dbReference type="AlphaFoldDB" id="A0A8X6Y0B0"/>
<dbReference type="SUPFAM" id="SSF53474">
    <property type="entry name" value="alpha/beta-Hydrolases"/>
    <property type="match status" value="1"/>
</dbReference>
<dbReference type="GO" id="GO:0005886">
    <property type="term" value="C:plasma membrane"/>
    <property type="evidence" value="ECO:0007669"/>
    <property type="project" value="TreeGrafter"/>
</dbReference>
<dbReference type="EMBL" id="BMAV01014160">
    <property type="protein sequence ID" value="GFY62281.1"/>
    <property type="molecule type" value="Genomic_DNA"/>
</dbReference>
<organism evidence="11 12">
    <name type="scientific">Trichonephila inaurata madagascariensis</name>
    <dbReference type="NCBI Taxonomy" id="2747483"/>
    <lineage>
        <taxon>Eukaryota</taxon>
        <taxon>Metazoa</taxon>
        <taxon>Ecdysozoa</taxon>
        <taxon>Arthropoda</taxon>
        <taxon>Chelicerata</taxon>
        <taxon>Arachnida</taxon>
        <taxon>Araneae</taxon>
        <taxon>Araneomorphae</taxon>
        <taxon>Entelegynae</taxon>
        <taxon>Araneoidea</taxon>
        <taxon>Nephilidae</taxon>
        <taxon>Trichonephila</taxon>
        <taxon>Trichonephila inaurata</taxon>
    </lineage>
</organism>
<dbReference type="Gene3D" id="3.40.50.1820">
    <property type="entry name" value="alpha/beta hydrolase"/>
    <property type="match status" value="1"/>
</dbReference>
<dbReference type="GO" id="GO:0005615">
    <property type="term" value="C:extracellular space"/>
    <property type="evidence" value="ECO:0007669"/>
    <property type="project" value="TreeGrafter"/>
</dbReference>
<dbReference type="GO" id="GO:0019695">
    <property type="term" value="P:choline metabolic process"/>
    <property type="evidence" value="ECO:0007669"/>
    <property type="project" value="TreeGrafter"/>
</dbReference>
<feature type="compositionally biased region" description="Acidic residues" evidence="9">
    <location>
        <begin position="7"/>
        <end position="22"/>
    </location>
</feature>
<keyword evidence="12" id="KW-1185">Reference proteome</keyword>
<dbReference type="GO" id="GO:0006581">
    <property type="term" value="P:acetylcholine catabolic process"/>
    <property type="evidence" value="ECO:0007669"/>
    <property type="project" value="TreeGrafter"/>
</dbReference>
<dbReference type="InterPro" id="IPR050654">
    <property type="entry name" value="AChE-related_enzymes"/>
</dbReference>
<dbReference type="GO" id="GO:0003990">
    <property type="term" value="F:acetylcholinesterase activity"/>
    <property type="evidence" value="ECO:0007669"/>
    <property type="project" value="UniProtKB-EC"/>
</dbReference>
<dbReference type="InterPro" id="IPR019826">
    <property type="entry name" value="Carboxylesterase_B_AS"/>
</dbReference>
<dbReference type="EC" id="3.1.1.-" evidence="8"/>
<feature type="compositionally biased region" description="Basic and acidic residues" evidence="9">
    <location>
        <begin position="41"/>
        <end position="53"/>
    </location>
</feature>
<evidence type="ECO:0000256" key="1">
    <source>
        <dbReference type="ARBA" id="ARBA00005964"/>
    </source>
</evidence>
<evidence type="ECO:0000256" key="8">
    <source>
        <dbReference type="RuleBase" id="RU361235"/>
    </source>
</evidence>
<evidence type="ECO:0000259" key="10">
    <source>
        <dbReference type="Pfam" id="PF00135"/>
    </source>
</evidence>
<dbReference type="Proteomes" id="UP000886998">
    <property type="component" value="Unassembled WGS sequence"/>
</dbReference>
<keyword evidence="2" id="KW-0719">Serine esterase</keyword>
<evidence type="ECO:0000313" key="11">
    <source>
        <dbReference type="EMBL" id="GFY62281.1"/>
    </source>
</evidence>
<evidence type="ECO:0000256" key="7">
    <source>
        <dbReference type="ARBA" id="ARBA00048484"/>
    </source>
</evidence>
<dbReference type="Pfam" id="PF00135">
    <property type="entry name" value="COesterase"/>
    <property type="match status" value="1"/>
</dbReference>
<evidence type="ECO:0000256" key="2">
    <source>
        <dbReference type="ARBA" id="ARBA00022487"/>
    </source>
</evidence>
<dbReference type="OrthoDB" id="6418429at2759"/>
<comment type="similarity">
    <text evidence="1 8">Belongs to the type-B carboxylesterase/lipase family.</text>
</comment>
<comment type="caution">
    <text evidence="11">The sequence shown here is derived from an EMBL/GenBank/DDBJ whole genome shotgun (WGS) entry which is preliminary data.</text>
</comment>
<dbReference type="PANTHER" id="PTHR43918:SF4">
    <property type="entry name" value="CARBOXYLIC ESTER HYDROLASE"/>
    <property type="match status" value="1"/>
</dbReference>